<dbReference type="InParanoid" id="D1C5H0"/>
<dbReference type="RefSeq" id="WP_012870535.1">
    <property type="nucleotide sequence ID" value="NC_013523.1"/>
</dbReference>
<dbReference type="eggNOG" id="COG0438">
    <property type="taxonomic scope" value="Bacteria"/>
</dbReference>
<sequence>MAAGHLPPLRIAFLSEHASPAALLGGQDAGGQNVYVDEVSRALGRMGHAVDIFTRRDAPDLPETLDWAPGVRIVHVSAGPPRFLPKDDLWPLMPAFRDEILRFAVREGARYDLIHGNFWMSGWVAGELRRALGVPVVQIFHATGITKRRHQGAADTSPPERIWVETDIVRQVDRLIAQCPAEQAELVDDYGADPARVVVIPSAVDTAQFFPMDRAEARRRIGLDTDGPVVVYVGRMLPRKDVRNVVRAVALLARWTGLPVRLLAVGGEKEEPDPEATPEIGVLQRLAADLGIADRVIFTGKRQPGELTAYYGAGDVAVTTPWYEPFGLTPLEAMACGRPVIGSAVGGIAFTVRHGETGFLVPPRDPEALARRLAEVLADPALRDRMGRAARARVERAFTWQTVAERTQALYGAVLAERARPAVAPSPAAPDLTARATMVGEEVVTEFPLIRYHSGCCISPSGDLHHPGRGGLEEEHS</sequence>
<keyword evidence="4" id="KW-1185">Reference proteome</keyword>
<gene>
    <name evidence="3" type="ordered locus">Sthe_0047</name>
</gene>
<reference evidence="3 4" key="2">
    <citation type="journal article" date="2010" name="Stand. Genomic Sci.">
        <title>Complete genome sequence of Desulfohalobium retbaense type strain (HR(100)).</title>
        <authorList>
            <person name="Spring S."/>
            <person name="Nolan M."/>
            <person name="Lapidus A."/>
            <person name="Glavina Del Rio T."/>
            <person name="Copeland A."/>
            <person name="Tice H."/>
            <person name="Cheng J.F."/>
            <person name="Lucas S."/>
            <person name="Land M."/>
            <person name="Chen F."/>
            <person name="Bruce D."/>
            <person name="Goodwin L."/>
            <person name="Pitluck S."/>
            <person name="Ivanova N."/>
            <person name="Mavromatis K."/>
            <person name="Mikhailova N."/>
            <person name="Pati A."/>
            <person name="Chen A."/>
            <person name="Palaniappan K."/>
            <person name="Hauser L."/>
            <person name="Chang Y.J."/>
            <person name="Jeffries C.D."/>
            <person name="Munk C."/>
            <person name="Kiss H."/>
            <person name="Chain P."/>
            <person name="Han C."/>
            <person name="Brettin T."/>
            <person name="Detter J.C."/>
            <person name="Schuler E."/>
            <person name="Goker M."/>
            <person name="Rohde M."/>
            <person name="Bristow J."/>
            <person name="Eisen J.A."/>
            <person name="Markowitz V."/>
            <person name="Hugenholtz P."/>
            <person name="Kyrpides N.C."/>
            <person name="Klenk H.P."/>
        </authorList>
    </citation>
    <scope>NUCLEOTIDE SEQUENCE [LARGE SCALE GENOMIC DNA]</scope>
    <source>
        <strain evidence="4">ATCC 49802 / DSM 20745 / S 6022</strain>
    </source>
</reference>
<protein>
    <submittedName>
        <fullName evidence="3">Glycosyl transferase group 1</fullName>
    </submittedName>
</protein>
<evidence type="ECO:0000313" key="4">
    <source>
        <dbReference type="Proteomes" id="UP000002027"/>
    </source>
</evidence>
<dbReference type="Proteomes" id="UP000002027">
    <property type="component" value="Chromosome 1"/>
</dbReference>
<dbReference type="GO" id="GO:0016758">
    <property type="term" value="F:hexosyltransferase activity"/>
    <property type="evidence" value="ECO:0007669"/>
    <property type="project" value="TreeGrafter"/>
</dbReference>
<dbReference type="FunCoup" id="D1C5H0">
    <property type="interactions" value="322"/>
</dbReference>
<dbReference type="InterPro" id="IPR028098">
    <property type="entry name" value="Glyco_trans_4-like_N"/>
</dbReference>
<keyword evidence="3" id="KW-0808">Transferase</keyword>
<accession>D1C5H0</accession>
<proteinExistence type="predicted"/>
<dbReference type="KEGG" id="sti:Sthe_0047"/>
<dbReference type="Pfam" id="PF13439">
    <property type="entry name" value="Glyco_transf_4"/>
    <property type="match status" value="1"/>
</dbReference>
<feature type="domain" description="Glycosyltransferase subfamily 4-like N-terminal" evidence="2">
    <location>
        <begin position="30"/>
        <end position="207"/>
    </location>
</feature>
<dbReference type="PANTHER" id="PTHR45947:SF3">
    <property type="entry name" value="SULFOQUINOVOSYL TRANSFERASE SQD2"/>
    <property type="match status" value="1"/>
</dbReference>
<dbReference type="SUPFAM" id="SSF53756">
    <property type="entry name" value="UDP-Glycosyltransferase/glycogen phosphorylase"/>
    <property type="match status" value="1"/>
</dbReference>
<dbReference type="InterPro" id="IPR050194">
    <property type="entry name" value="Glycosyltransferase_grp1"/>
</dbReference>
<dbReference type="CAZy" id="GT4">
    <property type="family name" value="Glycosyltransferase Family 4"/>
</dbReference>
<organism evidence="3 4">
    <name type="scientific">Sphaerobacter thermophilus (strain ATCC 49802 / DSM 20745 / KCCM 41009 / NCIMB 13125 / S 6022)</name>
    <dbReference type="NCBI Taxonomy" id="479434"/>
    <lineage>
        <taxon>Bacteria</taxon>
        <taxon>Pseudomonadati</taxon>
        <taxon>Thermomicrobiota</taxon>
        <taxon>Thermomicrobia</taxon>
        <taxon>Sphaerobacterales</taxon>
        <taxon>Sphaerobacterineae</taxon>
        <taxon>Sphaerobacteraceae</taxon>
        <taxon>Sphaerobacter</taxon>
    </lineage>
</organism>
<evidence type="ECO:0000313" key="3">
    <source>
        <dbReference type="EMBL" id="ACZ37486.1"/>
    </source>
</evidence>
<dbReference type="Pfam" id="PF00534">
    <property type="entry name" value="Glycos_transf_1"/>
    <property type="match status" value="1"/>
</dbReference>
<dbReference type="OrthoDB" id="9795068at2"/>
<dbReference type="PANTHER" id="PTHR45947">
    <property type="entry name" value="SULFOQUINOVOSYL TRANSFERASE SQD2"/>
    <property type="match status" value="1"/>
</dbReference>
<dbReference type="HOGENOM" id="CLU_009583_2_3_0"/>
<name>D1C5H0_SPHTD</name>
<evidence type="ECO:0000259" key="2">
    <source>
        <dbReference type="Pfam" id="PF13439"/>
    </source>
</evidence>
<evidence type="ECO:0000259" key="1">
    <source>
        <dbReference type="Pfam" id="PF00534"/>
    </source>
</evidence>
<dbReference type="InterPro" id="IPR001296">
    <property type="entry name" value="Glyco_trans_1"/>
</dbReference>
<dbReference type="STRING" id="479434.Sthe_0047"/>
<reference evidence="4" key="1">
    <citation type="submission" date="2009-11" db="EMBL/GenBank/DDBJ databases">
        <title>The complete chromosome 1 of Sphaerobacter thermophilus DSM 20745.</title>
        <authorList>
            <person name="Lucas S."/>
            <person name="Copeland A."/>
            <person name="Lapidus A."/>
            <person name="Glavina del Rio T."/>
            <person name="Dalin E."/>
            <person name="Tice H."/>
            <person name="Bruce D."/>
            <person name="Goodwin L."/>
            <person name="Pitluck S."/>
            <person name="Kyrpides N."/>
            <person name="Mavromatis K."/>
            <person name="Ivanova N."/>
            <person name="Mikhailova N."/>
            <person name="LaButti K.M."/>
            <person name="Clum A."/>
            <person name="Sun H.I."/>
            <person name="Brettin T."/>
            <person name="Detter J.C."/>
            <person name="Han C."/>
            <person name="Larimer F."/>
            <person name="Land M."/>
            <person name="Hauser L."/>
            <person name="Markowitz V."/>
            <person name="Cheng J.F."/>
            <person name="Hugenholtz P."/>
            <person name="Woyke T."/>
            <person name="Wu D."/>
            <person name="Steenblock K."/>
            <person name="Schneider S."/>
            <person name="Pukall R."/>
            <person name="Goeker M."/>
            <person name="Klenk H.P."/>
            <person name="Eisen J.A."/>
        </authorList>
    </citation>
    <scope>NUCLEOTIDE SEQUENCE [LARGE SCALE GENOMIC DNA]</scope>
    <source>
        <strain evidence="4">ATCC 49802 / DSM 20745 / S 6022</strain>
    </source>
</reference>
<dbReference type="Gene3D" id="3.40.50.2000">
    <property type="entry name" value="Glycogen Phosphorylase B"/>
    <property type="match status" value="2"/>
</dbReference>
<dbReference type="EMBL" id="CP001823">
    <property type="protein sequence ID" value="ACZ37486.1"/>
    <property type="molecule type" value="Genomic_DNA"/>
</dbReference>
<feature type="domain" description="Glycosyl transferase family 1" evidence="1">
    <location>
        <begin position="213"/>
        <end position="392"/>
    </location>
</feature>
<dbReference type="AlphaFoldDB" id="D1C5H0"/>